<dbReference type="EMBL" id="RXNT01000003">
    <property type="protein sequence ID" value="RTR35313.1"/>
    <property type="molecule type" value="Genomic_DNA"/>
</dbReference>
<comment type="subcellular location">
    <subcellularLocation>
        <location evidence="1">Cell membrane</location>
        <topology evidence="1">Multi-pass membrane protein</topology>
    </subcellularLocation>
</comment>
<dbReference type="GO" id="GO:0046872">
    <property type="term" value="F:metal ion binding"/>
    <property type="evidence" value="ECO:0007669"/>
    <property type="project" value="UniProtKB-KW"/>
</dbReference>
<feature type="binding site" evidence="18">
    <location>
        <position position="34"/>
    </location>
    <ligand>
        <name>a divalent metal cation</name>
        <dbReference type="ChEBI" id="CHEBI:60240"/>
    </ligand>
</feature>
<comment type="caution">
    <text evidence="20">The sequence shown here is derived from an EMBL/GenBank/DDBJ whole genome shotgun (WGS) entry which is preliminary data.</text>
</comment>
<evidence type="ECO:0000256" key="19">
    <source>
        <dbReference type="SAM" id="Phobius"/>
    </source>
</evidence>
<evidence type="ECO:0000256" key="5">
    <source>
        <dbReference type="ARBA" id="ARBA00022679"/>
    </source>
</evidence>
<evidence type="ECO:0000256" key="3">
    <source>
        <dbReference type="ARBA" id="ARBA00022475"/>
    </source>
</evidence>
<keyword evidence="6 19" id="KW-0812">Transmembrane</keyword>
<dbReference type="Gene3D" id="1.10.287.3610">
    <property type="match status" value="1"/>
</dbReference>
<keyword evidence="12 19" id="KW-0472">Membrane</keyword>
<feature type="binding site" evidence="16">
    <location>
        <position position="75"/>
    </location>
    <ligand>
        <name>substrate</name>
    </ligand>
</feature>
<evidence type="ECO:0000256" key="4">
    <source>
        <dbReference type="ARBA" id="ARBA00022516"/>
    </source>
</evidence>
<evidence type="ECO:0000256" key="14">
    <source>
        <dbReference type="ARBA" id="ARBA00023264"/>
    </source>
</evidence>
<dbReference type="PROSITE" id="PS01069">
    <property type="entry name" value="DAGK_PROKAR"/>
    <property type="match status" value="1"/>
</dbReference>
<feature type="binding site" evidence="17">
    <location>
        <begin position="100"/>
        <end position="101"/>
    </location>
    <ligand>
        <name>ATP</name>
        <dbReference type="ChEBI" id="CHEBI:30616"/>
    </ligand>
</feature>
<feature type="binding site" evidence="17">
    <location>
        <position position="34"/>
    </location>
    <ligand>
        <name>ATP</name>
        <dbReference type="ChEBI" id="CHEBI:30616"/>
    </ligand>
</feature>
<keyword evidence="18" id="KW-0460">Magnesium</keyword>
<keyword evidence="18" id="KW-0479">Metal-binding</keyword>
<keyword evidence="14" id="KW-1208">Phospholipid metabolism</keyword>
<evidence type="ECO:0000256" key="10">
    <source>
        <dbReference type="ARBA" id="ARBA00022989"/>
    </source>
</evidence>
<dbReference type="InterPro" id="IPR033717">
    <property type="entry name" value="UDPK"/>
</dbReference>
<reference evidence="20 21" key="1">
    <citation type="submission" date="2018-12" db="EMBL/GenBank/DDBJ databases">
        <title>Bacillus yapensis draft genome sequence.</title>
        <authorList>
            <person name="Yu L."/>
            <person name="Xu X."/>
            <person name="Tang X."/>
        </authorList>
    </citation>
    <scope>NUCLEOTIDE SEQUENCE [LARGE SCALE GENOMIC DNA]</scope>
    <source>
        <strain evidence="20 21">XXST-01</strain>
    </source>
</reference>
<evidence type="ECO:0000256" key="6">
    <source>
        <dbReference type="ARBA" id="ARBA00022692"/>
    </source>
</evidence>
<evidence type="ECO:0000256" key="17">
    <source>
        <dbReference type="PIRSR" id="PIRSR600829-3"/>
    </source>
</evidence>
<organism evidence="20 21">
    <name type="scientific">Bacillus yapensis</name>
    <dbReference type="NCBI Taxonomy" id="2492960"/>
    <lineage>
        <taxon>Bacteria</taxon>
        <taxon>Bacillati</taxon>
        <taxon>Bacillota</taxon>
        <taxon>Bacilli</taxon>
        <taxon>Bacillales</taxon>
        <taxon>Bacillaceae</taxon>
        <taxon>Bacillus</taxon>
    </lineage>
</organism>
<keyword evidence="21" id="KW-1185">Reference proteome</keyword>
<gene>
    <name evidence="20" type="ORF">EKG37_05395</name>
</gene>
<evidence type="ECO:0000256" key="11">
    <source>
        <dbReference type="ARBA" id="ARBA00023098"/>
    </source>
</evidence>
<evidence type="ECO:0000256" key="12">
    <source>
        <dbReference type="ARBA" id="ARBA00023136"/>
    </source>
</evidence>
<feature type="active site" description="Proton acceptor" evidence="15">
    <location>
        <position position="75"/>
    </location>
</feature>
<evidence type="ECO:0000256" key="18">
    <source>
        <dbReference type="PIRSR" id="PIRSR600829-4"/>
    </source>
</evidence>
<dbReference type="Proteomes" id="UP000271374">
    <property type="component" value="Unassembled WGS sequence"/>
</dbReference>
<dbReference type="CDD" id="cd14265">
    <property type="entry name" value="UDPK_IM_like"/>
    <property type="match status" value="1"/>
</dbReference>
<evidence type="ECO:0000256" key="2">
    <source>
        <dbReference type="ARBA" id="ARBA00005967"/>
    </source>
</evidence>
<dbReference type="GO" id="GO:0016301">
    <property type="term" value="F:kinase activity"/>
    <property type="evidence" value="ECO:0007669"/>
    <property type="project" value="UniProtKB-KW"/>
</dbReference>
<keyword evidence="5" id="KW-0808">Transferase</keyword>
<keyword evidence="11" id="KW-0443">Lipid metabolism</keyword>
<evidence type="ECO:0000256" key="13">
    <source>
        <dbReference type="ARBA" id="ARBA00023209"/>
    </source>
</evidence>
<comment type="similarity">
    <text evidence="2">Belongs to the bacterial diacylglycerol kinase family.</text>
</comment>
<dbReference type="OrthoDB" id="9789934at2"/>
<evidence type="ECO:0000313" key="21">
    <source>
        <dbReference type="Proteomes" id="UP000271374"/>
    </source>
</evidence>
<accession>A0A3S0KVH8</accession>
<keyword evidence="4" id="KW-0444">Lipid biosynthesis</keyword>
<comment type="cofactor">
    <cofactor evidence="18">
        <name>Mg(2+)</name>
        <dbReference type="ChEBI" id="CHEBI:18420"/>
    </cofactor>
    <text evidence="18">Mn(2+), Zn(2+), Cd(2+) and Co(2+) support activity to lesser extents.</text>
</comment>
<feature type="binding site" evidence="18">
    <location>
        <position position="82"/>
    </location>
    <ligand>
        <name>a divalent metal cation</name>
        <dbReference type="ChEBI" id="CHEBI:60240"/>
    </ligand>
</feature>
<protein>
    <submittedName>
        <fullName evidence="20">Diacylglycerol kinase family protein</fullName>
    </submittedName>
</protein>
<proteinExistence type="inferred from homology"/>
<evidence type="ECO:0000256" key="8">
    <source>
        <dbReference type="ARBA" id="ARBA00022777"/>
    </source>
</evidence>
<dbReference type="InterPro" id="IPR036945">
    <property type="entry name" value="DAGK_sf"/>
</dbReference>
<evidence type="ECO:0000313" key="20">
    <source>
        <dbReference type="EMBL" id="RTR35313.1"/>
    </source>
</evidence>
<evidence type="ECO:0000256" key="15">
    <source>
        <dbReference type="PIRSR" id="PIRSR600829-1"/>
    </source>
</evidence>
<name>A0A3S0KVH8_9BACI</name>
<evidence type="ECO:0000256" key="7">
    <source>
        <dbReference type="ARBA" id="ARBA00022741"/>
    </source>
</evidence>
<dbReference type="GO" id="GO:0005524">
    <property type="term" value="F:ATP binding"/>
    <property type="evidence" value="ECO:0007669"/>
    <property type="project" value="UniProtKB-KW"/>
</dbReference>
<dbReference type="PANTHER" id="PTHR34299:SF1">
    <property type="entry name" value="DIACYLGLYCEROL KINASE"/>
    <property type="match status" value="1"/>
</dbReference>
<dbReference type="GO" id="GO:0005886">
    <property type="term" value="C:plasma membrane"/>
    <property type="evidence" value="ECO:0007669"/>
    <property type="project" value="UniProtKB-SubCell"/>
</dbReference>
<feature type="binding site" evidence="17">
    <location>
        <position position="82"/>
    </location>
    <ligand>
        <name>ATP</name>
        <dbReference type="ChEBI" id="CHEBI:30616"/>
    </ligand>
</feature>
<evidence type="ECO:0000256" key="16">
    <source>
        <dbReference type="PIRSR" id="PIRSR600829-2"/>
    </source>
</evidence>
<keyword evidence="9 17" id="KW-0067">ATP-binding</keyword>
<keyword evidence="3" id="KW-1003">Cell membrane</keyword>
<evidence type="ECO:0000256" key="9">
    <source>
        <dbReference type="ARBA" id="ARBA00022840"/>
    </source>
</evidence>
<dbReference type="RefSeq" id="WP_126407118.1">
    <property type="nucleotide sequence ID" value="NZ_RXNT01000003.1"/>
</dbReference>
<dbReference type="GO" id="GO:0008654">
    <property type="term" value="P:phospholipid biosynthetic process"/>
    <property type="evidence" value="ECO:0007669"/>
    <property type="project" value="UniProtKB-KW"/>
</dbReference>
<feature type="transmembrane region" description="Helical" evidence="19">
    <location>
        <begin position="102"/>
        <end position="123"/>
    </location>
</feature>
<sequence>MNTDYNDKNRFKSRNVIRSFQNAIQGITHTLIKERNMRIHVSVSVIVLIASFVLKLSTIEWLFILFAIGGVIALELVNTAIERIVDLVTKDYHPLAKQAKDIAAGATFVYAILSVIVGIIIFLPKII</sequence>
<keyword evidence="13" id="KW-0594">Phospholipid biosynthesis</keyword>
<keyword evidence="7 17" id="KW-0547">Nucleotide-binding</keyword>
<dbReference type="Pfam" id="PF01219">
    <property type="entry name" value="DAGK_prokar"/>
    <property type="match status" value="1"/>
</dbReference>
<dbReference type="InterPro" id="IPR000829">
    <property type="entry name" value="DAGK"/>
</dbReference>
<keyword evidence="8 20" id="KW-0418">Kinase</keyword>
<feature type="transmembrane region" description="Helical" evidence="19">
    <location>
        <begin position="39"/>
        <end position="56"/>
    </location>
</feature>
<dbReference type="PANTHER" id="PTHR34299">
    <property type="entry name" value="DIACYLGLYCEROL KINASE"/>
    <property type="match status" value="1"/>
</dbReference>
<dbReference type="AlphaFoldDB" id="A0A3S0KVH8"/>
<feature type="transmembrane region" description="Helical" evidence="19">
    <location>
        <begin position="62"/>
        <end position="81"/>
    </location>
</feature>
<keyword evidence="10 19" id="KW-1133">Transmembrane helix</keyword>
<evidence type="ECO:0000256" key="1">
    <source>
        <dbReference type="ARBA" id="ARBA00004651"/>
    </source>
</evidence>